<dbReference type="GO" id="GO:0036498">
    <property type="term" value="P:IRE1-mediated unfolded protein response"/>
    <property type="evidence" value="ECO:0007669"/>
    <property type="project" value="TreeGrafter"/>
</dbReference>
<keyword evidence="7 20" id="KW-0812">Transmembrane</keyword>
<feature type="compositionally biased region" description="Polar residues" evidence="19">
    <location>
        <begin position="1127"/>
        <end position="1137"/>
    </location>
</feature>
<dbReference type="Pfam" id="PF00069">
    <property type="entry name" value="Pkinase"/>
    <property type="match status" value="1"/>
</dbReference>
<evidence type="ECO:0000256" key="17">
    <source>
        <dbReference type="ARBA" id="ARBA00047899"/>
    </source>
</evidence>
<dbReference type="GO" id="GO:0010468">
    <property type="term" value="P:regulation of gene expression"/>
    <property type="evidence" value="ECO:0007669"/>
    <property type="project" value="UniProtKB-ARBA"/>
</dbReference>
<dbReference type="Gene3D" id="1.20.1440.180">
    <property type="entry name" value="KEN domain"/>
    <property type="match status" value="1"/>
</dbReference>
<evidence type="ECO:0000256" key="18">
    <source>
        <dbReference type="ARBA" id="ARBA00048679"/>
    </source>
</evidence>
<dbReference type="CDD" id="cd13982">
    <property type="entry name" value="STKc_IRE1"/>
    <property type="match status" value="1"/>
</dbReference>
<dbReference type="GO" id="GO:0070059">
    <property type="term" value="P:intrinsic apoptotic signaling pathway in response to endoplasmic reticulum stress"/>
    <property type="evidence" value="ECO:0007669"/>
    <property type="project" value="TreeGrafter"/>
</dbReference>
<dbReference type="EC" id="2.7.11.1" evidence="3"/>
<feature type="region of interest" description="Disordered" evidence="19">
    <location>
        <begin position="1169"/>
        <end position="1189"/>
    </location>
</feature>
<comment type="catalytic activity">
    <reaction evidence="17">
        <text>L-threonyl-[protein] + ATP = O-phospho-L-threonyl-[protein] + ADP + H(+)</text>
        <dbReference type="Rhea" id="RHEA:46608"/>
        <dbReference type="Rhea" id="RHEA-COMP:11060"/>
        <dbReference type="Rhea" id="RHEA-COMP:11605"/>
        <dbReference type="ChEBI" id="CHEBI:15378"/>
        <dbReference type="ChEBI" id="CHEBI:30013"/>
        <dbReference type="ChEBI" id="CHEBI:30616"/>
        <dbReference type="ChEBI" id="CHEBI:61977"/>
        <dbReference type="ChEBI" id="CHEBI:456216"/>
        <dbReference type="EC" id="2.7.11.1"/>
    </reaction>
</comment>
<evidence type="ECO:0000256" key="3">
    <source>
        <dbReference type="ARBA" id="ARBA00012513"/>
    </source>
</evidence>
<evidence type="ECO:0000256" key="13">
    <source>
        <dbReference type="ARBA" id="ARBA00022840"/>
    </source>
</evidence>
<evidence type="ECO:0000256" key="16">
    <source>
        <dbReference type="ARBA" id="ARBA00023268"/>
    </source>
</evidence>
<dbReference type="SUPFAM" id="SSF56112">
    <property type="entry name" value="Protein kinase-like (PK-like)"/>
    <property type="match status" value="1"/>
</dbReference>
<dbReference type="SMART" id="SM00564">
    <property type="entry name" value="PQQ"/>
    <property type="match status" value="3"/>
</dbReference>
<evidence type="ECO:0000256" key="15">
    <source>
        <dbReference type="ARBA" id="ARBA00023136"/>
    </source>
</evidence>
<dbReference type="GO" id="GO:0004674">
    <property type="term" value="F:protein serine/threonine kinase activity"/>
    <property type="evidence" value="ECO:0007669"/>
    <property type="project" value="UniProtKB-KW"/>
</dbReference>
<dbReference type="InterPro" id="IPR045133">
    <property type="entry name" value="IRE1/2-like"/>
</dbReference>
<dbReference type="PANTHER" id="PTHR13954:SF6">
    <property type="entry name" value="NON-SPECIFIC SERINE_THREONINE PROTEIN KINASE"/>
    <property type="match status" value="1"/>
</dbReference>
<dbReference type="PROSITE" id="PS50011">
    <property type="entry name" value="PROTEIN_KINASE_DOM"/>
    <property type="match status" value="1"/>
</dbReference>
<keyword evidence="9" id="KW-0547">Nucleotide-binding</keyword>
<evidence type="ECO:0000256" key="1">
    <source>
        <dbReference type="ARBA" id="ARBA00001946"/>
    </source>
</evidence>
<feature type="region of interest" description="Disordered" evidence="19">
    <location>
        <begin position="978"/>
        <end position="1003"/>
    </location>
</feature>
<dbReference type="InterPro" id="IPR018391">
    <property type="entry name" value="PQQ_b-propeller_rpt"/>
</dbReference>
<keyword evidence="12" id="KW-0256">Endoplasmic reticulum</keyword>
<dbReference type="SUPFAM" id="SSF50998">
    <property type="entry name" value="Quinoprotein alcohol dehydrogenase-like"/>
    <property type="match status" value="1"/>
</dbReference>
<evidence type="ECO:0000313" key="24">
    <source>
        <dbReference type="Proteomes" id="UP001381693"/>
    </source>
</evidence>
<dbReference type="FunFam" id="3.30.200.20:FF:000077">
    <property type="entry name" value="Putative Serine/threonine-protein kinase/endoribonuclease IRE1"/>
    <property type="match status" value="1"/>
</dbReference>
<keyword evidence="11" id="KW-0378">Hydrolase</keyword>
<dbReference type="CDD" id="cd10422">
    <property type="entry name" value="RNase_Ire1"/>
    <property type="match status" value="1"/>
</dbReference>
<gene>
    <name evidence="23" type="primary">ERN1</name>
    <name evidence="23" type="ORF">SK128_014788</name>
</gene>
<dbReference type="GO" id="GO:0080090">
    <property type="term" value="P:regulation of primary metabolic process"/>
    <property type="evidence" value="ECO:0007669"/>
    <property type="project" value="UniProtKB-ARBA"/>
</dbReference>
<keyword evidence="4" id="KW-0723">Serine/threonine-protein kinase</keyword>
<dbReference type="AlphaFoldDB" id="A0AAN8X455"/>
<accession>A0AAN8X455</accession>
<evidence type="ECO:0000256" key="11">
    <source>
        <dbReference type="ARBA" id="ARBA00022801"/>
    </source>
</evidence>
<dbReference type="GO" id="GO:1990604">
    <property type="term" value="C:IRE1-TRAF2-ASK1 complex"/>
    <property type="evidence" value="ECO:0007669"/>
    <property type="project" value="TreeGrafter"/>
</dbReference>
<feature type="transmembrane region" description="Helical" evidence="20">
    <location>
        <begin position="447"/>
        <end position="468"/>
    </location>
</feature>
<feature type="transmembrane region" description="Helical" evidence="20">
    <location>
        <begin position="474"/>
        <end position="494"/>
    </location>
</feature>
<keyword evidence="16" id="KW-0511">Multifunctional enzyme</keyword>
<evidence type="ECO:0000313" key="23">
    <source>
        <dbReference type="EMBL" id="KAK7076187.1"/>
    </source>
</evidence>
<evidence type="ECO:0000256" key="14">
    <source>
        <dbReference type="ARBA" id="ARBA00022989"/>
    </source>
</evidence>
<dbReference type="InterPro" id="IPR015943">
    <property type="entry name" value="WD40/YVTN_repeat-like_dom_sf"/>
</dbReference>
<dbReference type="PROSITE" id="PS51257">
    <property type="entry name" value="PROKAR_LIPOPROTEIN"/>
    <property type="match status" value="1"/>
</dbReference>
<dbReference type="Gene3D" id="3.30.200.20">
    <property type="entry name" value="Phosphorylase Kinase, domain 1"/>
    <property type="match status" value="1"/>
</dbReference>
<keyword evidence="6 23" id="KW-0808">Transferase</keyword>
<evidence type="ECO:0000259" key="21">
    <source>
        <dbReference type="PROSITE" id="PS50011"/>
    </source>
</evidence>
<dbReference type="InterPro" id="IPR010513">
    <property type="entry name" value="KEN_dom"/>
</dbReference>
<comment type="caution">
    <text evidence="23">The sequence shown here is derived from an EMBL/GenBank/DDBJ whole genome shotgun (WGS) entry which is preliminary data.</text>
</comment>
<evidence type="ECO:0000256" key="8">
    <source>
        <dbReference type="ARBA" id="ARBA00022729"/>
    </source>
</evidence>
<feature type="domain" description="KEN" evidence="22">
    <location>
        <begin position="804"/>
        <end position="932"/>
    </location>
</feature>
<dbReference type="PROSITE" id="PS00108">
    <property type="entry name" value="PROTEIN_KINASE_ST"/>
    <property type="match status" value="1"/>
</dbReference>
<evidence type="ECO:0000256" key="12">
    <source>
        <dbReference type="ARBA" id="ARBA00022824"/>
    </source>
</evidence>
<evidence type="ECO:0000256" key="19">
    <source>
        <dbReference type="SAM" id="MobiDB-lite"/>
    </source>
</evidence>
<feature type="region of interest" description="Disordered" evidence="19">
    <location>
        <begin position="1043"/>
        <end position="1143"/>
    </location>
</feature>
<evidence type="ECO:0000256" key="2">
    <source>
        <dbReference type="ARBA" id="ARBA00004115"/>
    </source>
</evidence>
<dbReference type="GO" id="GO:0006397">
    <property type="term" value="P:mRNA processing"/>
    <property type="evidence" value="ECO:0007669"/>
    <property type="project" value="InterPro"/>
</dbReference>
<dbReference type="InterPro" id="IPR000719">
    <property type="entry name" value="Prot_kinase_dom"/>
</dbReference>
<keyword evidence="10 23" id="KW-0418">Kinase</keyword>
<evidence type="ECO:0000256" key="20">
    <source>
        <dbReference type="SAM" id="Phobius"/>
    </source>
</evidence>
<dbReference type="InterPro" id="IPR008271">
    <property type="entry name" value="Ser/Thr_kinase_AS"/>
</dbReference>
<dbReference type="InterPro" id="IPR011009">
    <property type="entry name" value="Kinase-like_dom_sf"/>
</dbReference>
<sequence length="1189" mass="132974">MFRRGKWVYFRAYSVMGILNLTLMGILMGTGCAALQPTAHLKEQIANTGLLSESSEETLLVSTLDGAFHAITKSSGALKWTLKDDPVISNPTDSSQPPIPQFFPNPQDGSLYRYSLGRSRDPLKKLPFTIPQLVANSPCRSSDGIFYLGKKVDSWVGVDPITGEKQLTLDMEGVSRKCPKPSRNTVYFGRTLYNIILYEATTGNKWNISFAEYATGTTSAAENYDLVHYTATGEGSILTIDQKTGSLLWTLDLDSPLVAMYQLSPNGALMTVPTTTVASQTLHHFTEEFMQLSHHSKDDSDGVLIKKLSPTIYIGECSSGVYAIPTLVDASTVTISRKGSQLLLEGPPGSRGTIRQNSYSDKEEEEKPSDVLLLGYYEIPENGKLELAKATPEELLDLDERILPLGITHKGNESSTGESARRRVPALEEETVDVIWDGLDQVKKFNISFVTSGYVFKWWGAVLHVIWLWLMSDILNILVVILILGMAAIGILLYRQARDYARLTREMSSGRMWSQGSAGSGGSGGSVTAVAEELENGNIRVGKIIFDPQQLLGKGCDGTFVFQGTFDGRCVAVKRVLPGCFSIADREVDLLRESDQHPHVIRYFCTEQCRQFRYIALELCSATVEDFIQGHFKADISKLSILSQASSGLQHLHNLDIVHRDIKPHNVLLSTPNSRGEVRAMISDFGLCKRLETGRMSFSKRSGITGTEGWIAPEMMLNTSRPTCKVDIFSMGCVYYYVLTGGQHPFGSVLDRQSSIISGKYSLQELNDEKDYIAKSLIEKMLSSKPSERPPISAVLKHPFFWTSEMELSFFQDVSDRVEKESGDSFVVMCLERGGIEVVKGDWRQHMHPVIEKDLRRFRDYKGQSVRDLLRALRNKRNHYRELQEEARVVFGRIPDEFVSYWTDRFPRLLLHSWCAMICVQTEPIFCKYYDSQYCFTHDFKPENYTFAPQNPYWLGGSPSRREKEKRANNPRNLLDSLLWRSGQNSDTGKEKDPKGKEKKGPIWVLDKTKNTFEPAYRTAEGRPSLGIDGPWRILSSKARIEESQEREVSDSASAANELVTSAEGAEEEEAPYAERSSDSSGNVIVKELLVSPCDEDQTIRSENQENLGSDEVPLIGSAREREGKSGTDTGEISGQLKNRRGNAQVRFRPIASPEKKVQEVEKHIRIVSGAGKKKKSKKLLPSSDFVSE</sequence>
<dbReference type="Gene3D" id="1.10.510.10">
    <property type="entry name" value="Transferase(Phosphotransferase) domain 1"/>
    <property type="match status" value="1"/>
</dbReference>
<dbReference type="GO" id="GO:0016787">
    <property type="term" value="F:hydrolase activity"/>
    <property type="evidence" value="ECO:0007669"/>
    <property type="project" value="UniProtKB-KW"/>
</dbReference>
<dbReference type="SMART" id="SM00580">
    <property type="entry name" value="PUG"/>
    <property type="match status" value="1"/>
</dbReference>
<keyword evidence="8" id="KW-0732">Signal</keyword>
<evidence type="ECO:0000256" key="5">
    <source>
        <dbReference type="ARBA" id="ARBA00022553"/>
    </source>
</evidence>
<keyword evidence="24" id="KW-1185">Reference proteome</keyword>
<keyword evidence="13" id="KW-0067">ATP-binding</keyword>
<comment type="catalytic activity">
    <reaction evidence="18">
        <text>L-seryl-[protein] + ATP = O-phospho-L-seryl-[protein] + ADP + H(+)</text>
        <dbReference type="Rhea" id="RHEA:17989"/>
        <dbReference type="Rhea" id="RHEA-COMP:9863"/>
        <dbReference type="Rhea" id="RHEA-COMP:11604"/>
        <dbReference type="ChEBI" id="CHEBI:15378"/>
        <dbReference type="ChEBI" id="CHEBI:29999"/>
        <dbReference type="ChEBI" id="CHEBI:30616"/>
        <dbReference type="ChEBI" id="CHEBI:83421"/>
        <dbReference type="ChEBI" id="CHEBI:456216"/>
        <dbReference type="EC" id="2.7.11.1"/>
    </reaction>
</comment>
<proteinExistence type="predicted"/>
<reference evidence="23 24" key="1">
    <citation type="submission" date="2023-11" db="EMBL/GenBank/DDBJ databases">
        <title>Halocaridina rubra genome assembly.</title>
        <authorList>
            <person name="Smith C."/>
        </authorList>
    </citation>
    <scope>NUCLEOTIDE SEQUENCE [LARGE SCALE GENOMIC DNA]</scope>
    <source>
        <strain evidence="23">EP-1</strain>
        <tissue evidence="23">Whole</tissue>
    </source>
</reference>
<comment type="subcellular location">
    <subcellularLocation>
        <location evidence="2">Endoplasmic reticulum membrane</location>
        <topology evidence="2">Single-pass type I membrane protein</topology>
    </subcellularLocation>
</comment>
<evidence type="ECO:0000256" key="10">
    <source>
        <dbReference type="ARBA" id="ARBA00022777"/>
    </source>
</evidence>
<keyword evidence="5" id="KW-0597">Phosphoprotein</keyword>
<keyword evidence="15 20" id="KW-0472">Membrane</keyword>
<dbReference type="GO" id="GO:0051082">
    <property type="term" value="F:unfolded protein binding"/>
    <property type="evidence" value="ECO:0007669"/>
    <property type="project" value="TreeGrafter"/>
</dbReference>
<dbReference type="InterPro" id="IPR011047">
    <property type="entry name" value="Quinoprotein_ADH-like_sf"/>
</dbReference>
<keyword evidence="14 20" id="KW-1133">Transmembrane helix</keyword>
<dbReference type="PANTHER" id="PTHR13954">
    <property type="entry name" value="IRE1-RELATED"/>
    <property type="match status" value="1"/>
</dbReference>
<protein>
    <recommendedName>
        <fullName evidence="3">non-specific serine/threonine protein kinase</fullName>
        <ecNumber evidence="3">2.7.11.1</ecNumber>
    </recommendedName>
</protein>
<dbReference type="CDD" id="cd09769">
    <property type="entry name" value="Luminal_IRE1"/>
    <property type="match status" value="1"/>
</dbReference>
<feature type="transmembrane region" description="Helical" evidence="20">
    <location>
        <begin position="12"/>
        <end position="35"/>
    </location>
</feature>
<dbReference type="GO" id="GO:0004521">
    <property type="term" value="F:RNA endonuclease activity"/>
    <property type="evidence" value="ECO:0007669"/>
    <property type="project" value="InterPro"/>
</dbReference>
<feature type="compositionally biased region" description="Low complexity" evidence="19">
    <location>
        <begin position="1180"/>
        <end position="1189"/>
    </location>
</feature>
<dbReference type="Proteomes" id="UP001381693">
    <property type="component" value="Unassembled WGS sequence"/>
</dbReference>
<dbReference type="InterPro" id="IPR038357">
    <property type="entry name" value="KEN_sf"/>
</dbReference>
<feature type="region of interest" description="Disordered" evidence="19">
    <location>
        <begin position="341"/>
        <end position="367"/>
    </location>
</feature>
<comment type="cofactor">
    <cofactor evidence="1">
        <name>Mg(2+)</name>
        <dbReference type="ChEBI" id="CHEBI:18420"/>
    </cofactor>
</comment>
<organism evidence="23 24">
    <name type="scientific">Halocaridina rubra</name>
    <name type="common">Hawaiian red shrimp</name>
    <dbReference type="NCBI Taxonomy" id="373956"/>
    <lineage>
        <taxon>Eukaryota</taxon>
        <taxon>Metazoa</taxon>
        <taxon>Ecdysozoa</taxon>
        <taxon>Arthropoda</taxon>
        <taxon>Crustacea</taxon>
        <taxon>Multicrustacea</taxon>
        <taxon>Malacostraca</taxon>
        <taxon>Eumalacostraca</taxon>
        <taxon>Eucarida</taxon>
        <taxon>Decapoda</taxon>
        <taxon>Pleocyemata</taxon>
        <taxon>Caridea</taxon>
        <taxon>Atyoidea</taxon>
        <taxon>Atyidae</taxon>
        <taxon>Halocaridina</taxon>
    </lineage>
</organism>
<feature type="domain" description="Protein kinase" evidence="21">
    <location>
        <begin position="546"/>
        <end position="801"/>
    </location>
</feature>
<evidence type="ECO:0000259" key="22">
    <source>
        <dbReference type="PROSITE" id="PS51392"/>
    </source>
</evidence>
<feature type="compositionally biased region" description="Basic and acidic residues" evidence="19">
    <location>
        <begin position="988"/>
        <end position="1003"/>
    </location>
</feature>
<dbReference type="PROSITE" id="PS51392">
    <property type="entry name" value="KEN"/>
    <property type="match status" value="1"/>
</dbReference>
<dbReference type="Pfam" id="PF06479">
    <property type="entry name" value="Ribonuc_2-5A"/>
    <property type="match status" value="1"/>
</dbReference>
<dbReference type="Gene3D" id="2.130.10.10">
    <property type="entry name" value="YVTN repeat-like/Quinoprotein amine dehydrogenase"/>
    <property type="match status" value="1"/>
</dbReference>
<dbReference type="SMART" id="SM00220">
    <property type="entry name" value="S_TKc"/>
    <property type="match status" value="1"/>
</dbReference>
<dbReference type="FunFam" id="1.20.1440.180:FF:000001">
    <property type="entry name" value="Serine/threonine-protein kinase/endoribonuclease IRE1"/>
    <property type="match status" value="1"/>
</dbReference>
<dbReference type="EMBL" id="JAXCGZ010009797">
    <property type="protein sequence ID" value="KAK7076187.1"/>
    <property type="molecule type" value="Genomic_DNA"/>
</dbReference>
<evidence type="ECO:0000256" key="9">
    <source>
        <dbReference type="ARBA" id="ARBA00022741"/>
    </source>
</evidence>
<name>A0AAN8X455_HALRR</name>
<evidence type="ECO:0000256" key="7">
    <source>
        <dbReference type="ARBA" id="ARBA00022692"/>
    </source>
</evidence>
<evidence type="ECO:0000256" key="6">
    <source>
        <dbReference type="ARBA" id="ARBA00022679"/>
    </source>
</evidence>
<evidence type="ECO:0000256" key="4">
    <source>
        <dbReference type="ARBA" id="ARBA00022527"/>
    </source>
</evidence>
<dbReference type="GO" id="GO:0005524">
    <property type="term" value="F:ATP binding"/>
    <property type="evidence" value="ECO:0007669"/>
    <property type="project" value="UniProtKB-KW"/>
</dbReference>